<evidence type="ECO:0000313" key="2">
    <source>
        <dbReference type="EMBL" id="GAA1840322.1"/>
    </source>
</evidence>
<name>A0ABP4Z4P5_9MICO</name>
<dbReference type="Pfam" id="PF13302">
    <property type="entry name" value="Acetyltransf_3"/>
    <property type="match status" value="1"/>
</dbReference>
<dbReference type="InterPro" id="IPR000182">
    <property type="entry name" value="GNAT_dom"/>
</dbReference>
<keyword evidence="3" id="KW-1185">Reference proteome</keyword>
<gene>
    <name evidence="2" type="ORF">GCM10009750_27900</name>
</gene>
<dbReference type="InterPro" id="IPR051531">
    <property type="entry name" value="N-acetyltransferase"/>
</dbReference>
<dbReference type="EMBL" id="BAAANK010000008">
    <property type="protein sequence ID" value="GAA1840322.1"/>
    <property type="molecule type" value="Genomic_DNA"/>
</dbReference>
<dbReference type="Gene3D" id="3.40.630.30">
    <property type="match status" value="1"/>
</dbReference>
<dbReference type="Proteomes" id="UP001501746">
    <property type="component" value="Unassembled WGS sequence"/>
</dbReference>
<reference evidence="3" key="1">
    <citation type="journal article" date="2019" name="Int. J. Syst. Evol. Microbiol.">
        <title>The Global Catalogue of Microorganisms (GCM) 10K type strain sequencing project: providing services to taxonomists for standard genome sequencing and annotation.</title>
        <authorList>
            <consortium name="The Broad Institute Genomics Platform"/>
            <consortium name="The Broad Institute Genome Sequencing Center for Infectious Disease"/>
            <person name="Wu L."/>
            <person name="Ma J."/>
        </authorList>
    </citation>
    <scope>NUCLEOTIDE SEQUENCE [LARGE SCALE GENOMIC DNA]</scope>
    <source>
        <strain evidence="3">JCM 14323</strain>
    </source>
</reference>
<dbReference type="RefSeq" id="WP_157426497.1">
    <property type="nucleotide sequence ID" value="NZ_BAAANK010000008.1"/>
</dbReference>
<dbReference type="InterPro" id="IPR016181">
    <property type="entry name" value="Acyl_CoA_acyltransferase"/>
</dbReference>
<protein>
    <recommendedName>
        <fullName evidence="1">N-acetyltransferase domain-containing protein</fullName>
    </recommendedName>
</protein>
<feature type="domain" description="N-acetyltransferase" evidence="1">
    <location>
        <begin position="10"/>
        <end position="148"/>
    </location>
</feature>
<comment type="caution">
    <text evidence="2">The sequence shown here is derived from an EMBL/GenBank/DDBJ whole genome shotgun (WGS) entry which is preliminary data.</text>
</comment>
<organism evidence="2 3">
    <name type="scientific">Agromyces salentinus</name>
    <dbReference type="NCBI Taxonomy" id="269421"/>
    <lineage>
        <taxon>Bacteria</taxon>
        <taxon>Bacillati</taxon>
        <taxon>Actinomycetota</taxon>
        <taxon>Actinomycetes</taxon>
        <taxon>Micrococcales</taxon>
        <taxon>Microbacteriaceae</taxon>
        <taxon>Agromyces</taxon>
    </lineage>
</organism>
<sequence>MRPVVLRTPRLRLDLPVPDDAELVTRYCQDPIFERWLTTPWPYTRTDADAFLGTYVPSGWRSESELTWAIRRAEAAPLLGVVSVRETQREIGFWMGSEHRGAGFMSEAVTAVAEWVLGGGIPGSSTVFWRAVEGNVGSAKVARAAGFRRITPENPTVPTRDGETTLPAWYAVRERVADPRAEASWSDLLEVAR</sequence>
<proteinExistence type="predicted"/>
<evidence type="ECO:0000313" key="3">
    <source>
        <dbReference type="Proteomes" id="UP001501746"/>
    </source>
</evidence>
<accession>A0ABP4Z4P5</accession>
<evidence type="ECO:0000259" key="1">
    <source>
        <dbReference type="Pfam" id="PF13302"/>
    </source>
</evidence>
<dbReference type="SUPFAM" id="SSF55729">
    <property type="entry name" value="Acyl-CoA N-acyltransferases (Nat)"/>
    <property type="match status" value="1"/>
</dbReference>
<dbReference type="PANTHER" id="PTHR43792">
    <property type="entry name" value="GNAT FAMILY, PUTATIVE (AFU_ORTHOLOGUE AFUA_3G00765)-RELATED-RELATED"/>
    <property type="match status" value="1"/>
</dbReference>